<feature type="domain" description="Rho-GAP" evidence="4">
    <location>
        <begin position="600"/>
        <end position="795"/>
    </location>
</feature>
<dbReference type="InterPro" id="IPR000477">
    <property type="entry name" value="RT_dom"/>
</dbReference>
<dbReference type="PANTHER" id="PTHR15228:SF24">
    <property type="entry name" value="RHO-GAP DOMAIN-CONTAINING PROTEIN"/>
    <property type="match status" value="1"/>
</dbReference>
<evidence type="ECO:0000259" key="4">
    <source>
        <dbReference type="PROSITE" id="PS50238"/>
    </source>
</evidence>
<proteinExistence type="predicted"/>
<keyword evidence="7" id="KW-1185">Reference proteome</keyword>
<evidence type="ECO:0000259" key="3">
    <source>
        <dbReference type="PROSITE" id="PS50003"/>
    </source>
</evidence>
<evidence type="ECO:0000259" key="5">
    <source>
        <dbReference type="PROSITE" id="PS50878"/>
    </source>
</evidence>
<dbReference type="SMART" id="SM00233">
    <property type="entry name" value="PH"/>
    <property type="match status" value="2"/>
</dbReference>
<dbReference type="PROSITE" id="PS50238">
    <property type="entry name" value="RHOGAP"/>
    <property type="match status" value="1"/>
</dbReference>
<dbReference type="STRING" id="50429.A0A2B4SH19"/>
<evidence type="ECO:0000256" key="1">
    <source>
        <dbReference type="ARBA" id="ARBA00022468"/>
    </source>
</evidence>
<dbReference type="EMBL" id="LSMT01000057">
    <property type="protein sequence ID" value="PFX29974.1"/>
    <property type="molecule type" value="Genomic_DNA"/>
</dbReference>
<dbReference type="PANTHER" id="PTHR15228">
    <property type="entry name" value="SPERMATHECAL PHYSIOLOGY VARIANT"/>
    <property type="match status" value="1"/>
</dbReference>
<feature type="domain" description="PH" evidence="3">
    <location>
        <begin position="470"/>
        <end position="590"/>
    </location>
</feature>
<dbReference type="Gene3D" id="1.10.555.10">
    <property type="entry name" value="Rho GTPase activation protein"/>
    <property type="match status" value="1"/>
</dbReference>
<accession>A0A2B4SH19</accession>
<dbReference type="SUPFAM" id="SSF50729">
    <property type="entry name" value="PH domain-like"/>
    <property type="match status" value="2"/>
</dbReference>
<dbReference type="AlphaFoldDB" id="A0A2B4SH19"/>
<evidence type="ECO:0000313" key="6">
    <source>
        <dbReference type="EMBL" id="PFX29974.1"/>
    </source>
</evidence>
<name>A0A2B4SH19_STYPI</name>
<dbReference type="Gene3D" id="2.30.29.30">
    <property type="entry name" value="Pleckstrin-homology domain (PH domain)/Phosphotyrosine-binding domain (PTB)"/>
    <property type="match status" value="2"/>
</dbReference>
<reference evidence="7" key="1">
    <citation type="journal article" date="2017" name="bioRxiv">
        <title>Comparative analysis of the genomes of Stylophora pistillata and Acropora digitifera provides evidence for extensive differences between species of corals.</title>
        <authorList>
            <person name="Voolstra C.R."/>
            <person name="Li Y."/>
            <person name="Liew Y.J."/>
            <person name="Baumgarten S."/>
            <person name="Zoccola D."/>
            <person name="Flot J.-F."/>
            <person name="Tambutte S."/>
            <person name="Allemand D."/>
            <person name="Aranda M."/>
        </authorList>
    </citation>
    <scope>NUCLEOTIDE SEQUENCE [LARGE SCALE GENOMIC DNA]</scope>
</reference>
<dbReference type="OrthoDB" id="185175at2759"/>
<dbReference type="Pfam" id="PF00169">
    <property type="entry name" value="PH"/>
    <property type="match status" value="2"/>
</dbReference>
<dbReference type="InterPro" id="IPR051025">
    <property type="entry name" value="RhoGAP"/>
</dbReference>
<dbReference type="SMART" id="SM00324">
    <property type="entry name" value="RhoGAP"/>
    <property type="match status" value="1"/>
</dbReference>
<feature type="domain" description="Reverse transcriptase" evidence="5">
    <location>
        <begin position="161"/>
        <end position="403"/>
    </location>
</feature>
<dbReference type="Pfam" id="PF00078">
    <property type="entry name" value="RVT_1"/>
    <property type="match status" value="1"/>
</dbReference>
<sequence length="915" mass="103178">MQKQPIPPARSHKQRIEHCGWLRKQGGRYRNLRSRWFELKGDQLYYFRDNNVNSQESFFMDTKFRSSLTNSCTQAEEVNASRAANLRDKCFRSINTDDAYVVPEPLEIPDGTYVPEVSLLSVWNLLRHQTRTSSGLDGIPYWFWCDCADYLTPIITKIFNNSIKRQKVPCLWKLANVTPIPKVSPLSECGQLRTISLTNVIMRTFKRVIYKQEIFPTVQSSIGPNQFAYKRGQNTTLALLKCQHFWLKWLDKDADFVKVYSFDFSKAFDIVPHQIVCNKLKSYDINPYVINWITNFLIDRKQRVVVDGVTTKFTAVGRGVPEGTVLVPVVFSIMVNDINAVNPETNLLIKYADDITLSIPIGSNLPDDSSVSEIKNIKLWSGLPGKDETVVSNTTASILDSGEIGPAAVVRLCNEAVPPIDLTRLHGSCGLISLTAPQAMLPGTLAFPGVLPESDGSVPRAVQRTLESCLIRPPGKLGGVTKGLGPTEWFVAFLWLTNQFGVRYLVIKLALYFFMKLEPKTPIAAIPLPGNEVIRHPPDSGEPGKFKFEIVSGKDKEGRPVSSNHETFLLIASSQQEMDEWIQAINRIIYAPVGGGMFGRSLAETVKFEARRGGGYVPLIVSKCVDFIKANGLSEEGLFRLPGQAKNVAELKDAFNRGENPELEGNKAEVHSVASVFKSYFRELPEPLIPYDYFEVFLTAARCYEIYVDDGIAAIQKQLKTLPAPNYHLLAYLCRFLFEVQEHSEQNKMGPRNLAMVFGPNILRSGSEDPQVMMESTNLVTELISILIRKHQLFFPEIEDVQPPRPPTGGDLIDLNADSLRIQRGPDISYPDNEDDTAEDPRSQVLELENELELQQQQIKDLQSKLEQERKVREMLVLRLADEQRARESAEDRLEKLQAAMEEFCAKYGSWEPTT</sequence>
<comment type="caution">
    <text evidence="6">The sequence shown here is derived from an EMBL/GenBank/DDBJ whole genome shotgun (WGS) entry which is preliminary data.</text>
</comment>
<evidence type="ECO:0000256" key="2">
    <source>
        <dbReference type="SAM" id="Coils"/>
    </source>
</evidence>
<dbReference type="InterPro" id="IPR043502">
    <property type="entry name" value="DNA/RNA_pol_sf"/>
</dbReference>
<dbReference type="InterPro" id="IPR001849">
    <property type="entry name" value="PH_domain"/>
</dbReference>
<dbReference type="InterPro" id="IPR008936">
    <property type="entry name" value="Rho_GTPase_activation_prot"/>
</dbReference>
<dbReference type="GO" id="GO:0005096">
    <property type="term" value="F:GTPase activator activity"/>
    <property type="evidence" value="ECO:0007669"/>
    <property type="project" value="UniProtKB-KW"/>
</dbReference>
<keyword evidence="2" id="KW-0175">Coiled coil</keyword>
<dbReference type="Pfam" id="PF00620">
    <property type="entry name" value="RhoGAP"/>
    <property type="match status" value="1"/>
</dbReference>
<organism evidence="6 7">
    <name type="scientific">Stylophora pistillata</name>
    <name type="common">Smooth cauliflower coral</name>
    <dbReference type="NCBI Taxonomy" id="50429"/>
    <lineage>
        <taxon>Eukaryota</taxon>
        <taxon>Metazoa</taxon>
        <taxon>Cnidaria</taxon>
        <taxon>Anthozoa</taxon>
        <taxon>Hexacorallia</taxon>
        <taxon>Scleractinia</taxon>
        <taxon>Astrocoeniina</taxon>
        <taxon>Pocilloporidae</taxon>
        <taxon>Stylophora</taxon>
    </lineage>
</organism>
<dbReference type="SUPFAM" id="SSF48350">
    <property type="entry name" value="GTPase activation domain, GAP"/>
    <property type="match status" value="1"/>
</dbReference>
<protein>
    <submittedName>
        <fullName evidence="6">Rho GTPase-activating protein 24</fullName>
    </submittedName>
</protein>
<dbReference type="Proteomes" id="UP000225706">
    <property type="component" value="Unassembled WGS sequence"/>
</dbReference>
<dbReference type="InterPro" id="IPR011993">
    <property type="entry name" value="PH-like_dom_sf"/>
</dbReference>
<evidence type="ECO:0000313" key="7">
    <source>
        <dbReference type="Proteomes" id="UP000225706"/>
    </source>
</evidence>
<dbReference type="PROSITE" id="PS50003">
    <property type="entry name" value="PH_DOMAIN"/>
    <property type="match status" value="1"/>
</dbReference>
<gene>
    <name evidence="6" type="primary">ARHGAP24</name>
    <name evidence="6" type="ORF">AWC38_SpisGene5207</name>
</gene>
<keyword evidence="1" id="KW-0343">GTPase activation</keyword>
<dbReference type="GO" id="GO:0007165">
    <property type="term" value="P:signal transduction"/>
    <property type="evidence" value="ECO:0007669"/>
    <property type="project" value="InterPro"/>
</dbReference>
<dbReference type="GO" id="GO:0051056">
    <property type="term" value="P:regulation of small GTPase mediated signal transduction"/>
    <property type="evidence" value="ECO:0007669"/>
    <property type="project" value="UniProtKB-ARBA"/>
</dbReference>
<dbReference type="SUPFAM" id="SSF56672">
    <property type="entry name" value="DNA/RNA polymerases"/>
    <property type="match status" value="1"/>
</dbReference>
<dbReference type="InterPro" id="IPR000198">
    <property type="entry name" value="RhoGAP_dom"/>
</dbReference>
<feature type="coiled-coil region" evidence="2">
    <location>
        <begin position="845"/>
        <end position="907"/>
    </location>
</feature>
<dbReference type="PROSITE" id="PS50878">
    <property type="entry name" value="RT_POL"/>
    <property type="match status" value="1"/>
</dbReference>